<dbReference type="AlphaFoldDB" id="A0A0C3P8E7"/>
<reference evidence="1 2" key="1">
    <citation type="submission" date="2014-04" db="EMBL/GenBank/DDBJ databases">
        <authorList>
            <consortium name="DOE Joint Genome Institute"/>
            <person name="Kuo A."/>
            <person name="Kohler A."/>
            <person name="Costa M.D."/>
            <person name="Nagy L.G."/>
            <person name="Floudas D."/>
            <person name="Copeland A."/>
            <person name="Barry K.W."/>
            <person name="Cichocki N."/>
            <person name="Veneault-Fourrey C."/>
            <person name="LaButti K."/>
            <person name="Lindquist E.A."/>
            <person name="Lipzen A."/>
            <person name="Lundell T."/>
            <person name="Morin E."/>
            <person name="Murat C."/>
            <person name="Sun H."/>
            <person name="Tunlid A."/>
            <person name="Henrissat B."/>
            <person name="Grigoriev I.V."/>
            <person name="Hibbett D.S."/>
            <person name="Martin F."/>
            <person name="Nordberg H.P."/>
            <person name="Cantor M.N."/>
            <person name="Hua S.X."/>
        </authorList>
    </citation>
    <scope>NUCLEOTIDE SEQUENCE [LARGE SCALE GENOMIC DNA]</scope>
    <source>
        <strain evidence="1 2">Marx 270</strain>
    </source>
</reference>
<name>A0A0C3P8E7_PISTI</name>
<dbReference type="InParanoid" id="A0A0C3P8E7"/>
<accession>A0A0C3P8E7</accession>
<dbReference type="EMBL" id="KN831973">
    <property type="protein sequence ID" value="KIO03976.1"/>
    <property type="molecule type" value="Genomic_DNA"/>
</dbReference>
<dbReference type="HOGENOM" id="CLU_1555892_0_0_1"/>
<dbReference type="Proteomes" id="UP000054217">
    <property type="component" value="Unassembled WGS sequence"/>
</dbReference>
<organism evidence="1 2">
    <name type="scientific">Pisolithus tinctorius Marx 270</name>
    <dbReference type="NCBI Taxonomy" id="870435"/>
    <lineage>
        <taxon>Eukaryota</taxon>
        <taxon>Fungi</taxon>
        <taxon>Dikarya</taxon>
        <taxon>Basidiomycota</taxon>
        <taxon>Agaricomycotina</taxon>
        <taxon>Agaricomycetes</taxon>
        <taxon>Agaricomycetidae</taxon>
        <taxon>Boletales</taxon>
        <taxon>Sclerodermatineae</taxon>
        <taxon>Pisolithaceae</taxon>
        <taxon>Pisolithus</taxon>
    </lineage>
</organism>
<reference evidence="2" key="2">
    <citation type="submission" date="2015-01" db="EMBL/GenBank/DDBJ databases">
        <title>Evolutionary Origins and Diversification of the Mycorrhizal Mutualists.</title>
        <authorList>
            <consortium name="DOE Joint Genome Institute"/>
            <consortium name="Mycorrhizal Genomics Consortium"/>
            <person name="Kohler A."/>
            <person name="Kuo A."/>
            <person name="Nagy L.G."/>
            <person name="Floudas D."/>
            <person name="Copeland A."/>
            <person name="Barry K.W."/>
            <person name="Cichocki N."/>
            <person name="Veneault-Fourrey C."/>
            <person name="LaButti K."/>
            <person name="Lindquist E.A."/>
            <person name="Lipzen A."/>
            <person name="Lundell T."/>
            <person name="Morin E."/>
            <person name="Murat C."/>
            <person name="Riley R."/>
            <person name="Ohm R."/>
            <person name="Sun H."/>
            <person name="Tunlid A."/>
            <person name="Henrissat B."/>
            <person name="Grigoriev I.V."/>
            <person name="Hibbett D.S."/>
            <person name="Martin F."/>
        </authorList>
    </citation>
    <scope>NUCLEOTIDE SEQUENCE [LARGE SCALE GENOMIC DNA]</scope>
    <source>
        <strain evidence="2">Marx 270</strain>
    </source>
</reference>
<proteinExistence type="predicted"/>
<sequence>MIPSQPRQRPSMQKRAVFEGALSLPSSFVGIRSIPVVRDGLVSSLASSVSENFQQAIHRWLCYLARRSVIPQHSQSLPVPHNEGVQYNTDNRHLRCLICSVTRNPSTSRSVRLHVHQNSHRTCGPAYTTSTYWDWSVPSFRPTRHMVTRFNRPMGTAIHGGRYQLEVVVHFI</sequence>
<evidence type="ECO:0000313" key="1">
    <source>
        <dbReference type="EMBL" id="KIO03976.1"/>
    </source>
</evidence>
<gene>
    <name evidence="1" type="ORF">M404DRAFT_597498</name>
</gene>
<protein>
    <submittedName>
        <fullName evidence="1">Uncharacterized protein</fullName>
    </submittedName>
</protein>
<evidence type="ECO:0000313" key="2">
    <source>
        <dbReference type="Proteomes" id="UP000054217"/>
    </source>
</evidence>
<keyword evidence="2" id="KW-1185">Reference proteome</keyword>